<name>A0A9D1Z919_9FIRM</name>
<dbReference type="InterPro" id="IPR036653">
    <property type="entry name" value="CinA-like_C"/>
</dbReference>
<organism evidence="2 3">
    <name type="scientific">Candidatus Borkfalkia excrementavium</name>
    <dbReference type="NCBI Taxonomy" id="2838505"/>
    <lineage>
        <taxon>Bacteria</taxon>
        <taxon>Bacillati</taxon>
        <taxon>Bacillota</taxon>
        <taxon>Clostridia</taxon>
        <taxon>Christensenellales</taxon>
        <taxon>Christensenellaceae</taxon>
        <taxon>Candidatus Borkfalkia</taxon>
    </lineage>
</organism>
<accession>A0A9D1Z919</accession>
<proteinExistence type="predicted"/>
<dbReference type="NCBIfam" id="TIGR00199">
    <property type="entry name" value="PncC_domain"/>
    <property type="match status" value="1"/>
</dbReference>
<protein>
    <submittedName>
        <fullName evidence="2">CinA family protein</fullName>
    </submittedName>
</protein>
<feature type="domain" description="CinA C-terminal" evidence="1">
    <location>
        <begin position="208"/>
        <end position="357"/>
    </location>
</feature>
<evidence type="ECO:0000313" key="2">
    <source>
        <dbReference type="EMBL" id="HIY78385.1"/>
    </source>
</evidence>
<reference evidence="2" key="2">
    <citation type="submission" date="2021-04" db="EMBL/GenBank/DDBJ databases">
        <authorList>
            <person name="Gilroy R."/>
        </authorList>
    </citation>
    <scope>NUCLEOTIDE SEQUENCE</scope>
    <source>
        <strain evidence="2">CHK199-9574</strain>
    </source>
</reference>
<dbReference type="AlphaFoldDB" id="A0A9D1Z919"/>
<evidence type="ECO:0000259" key="1">
    <source>
        <dbReference type="Pfam" id="PF02464"/>
    </source>
</evidence>
<comment type="caution">
    <text evidence="2">The sequence shown here is derived from an EMBL/GenBank/DDBJ whole genome shotgun (WGS) entry which is preliminary data.</text>
</comment>
<evidence type="ECO:0000313" key="3">
    <source>
        <dbReference type="Proteomes" id="UP000824135"/>
    </source>
</evidence>
<dbReference type="EMBL" id="DXCO01000035">
    <property type="protein sequence ID" value="HIY78385.1"/>
    <property type="molecule type" value="Genomic_DNA"/>
</dbReference>
<dbReference type="Proteomes" id="UP000824135">
    <property type="component" value="Unassembled WGS sequence"/>
</dbReference>
<dbReference type="Pfam" id="PF02464">
    <property type="entry name" value="CinA"/>
    <property type="match status" value="1"/>
</dbReference>
<gene>
    <name evidence="2" type="ORF">H9728_05010</name>
</gene>
<dbReference type="InterPro" id="IPR008136">
    <property type="entry name" value="CinA_C"/>
</dbReference>
<reference evidence="2" key="1">
    <citation type="journal article" date="2021" name="PeerJ">
        <title>Extensive microbial diversity within the chicken gut microbiome revealed by metagenomics and culture.</title>
        <authorList>
            <person name="Gilroy R."/>
            <person name="Ravi A."/>
            <person name="Getino M."/>
            <person name="Pursley I."/>
            <person name="Horton D.L."/>
            <person name="Alikhan N.F."/>
            <person name="Baker D."/>
            <person name="Gharbi K."/>
            <person name="Hall N."/>
            <person name="Watson M."/>
            <person name="Adriaenssens E.M."/>
            <person name="Foster-Nyarko E."/>
            <person name="Jarju S."/>
            <person name="Secka A."/>
            <person name="Antonio M."/>
            <person name="Oren A."/>
            <person name="Chaudhuri R.R."/>
            <person name="La Ragione R."/>
            <person name="Hildebrand F."/>
            <person name="Pallen M.J."/>
        </authorList>
    </citation>
    <scope>NUCLEOTIDE SEQUENCE</scope>
    <source>
        <strain evidence="2">CHK199-9574</strain>
    </source>
</reference>
<dbReference type="SUPFAM" id="SSF142433">
    <property type="entry name" value="CinA-like"/>
    <property type="match status" value="1"/>
</dbReference>
<sequence>MKNACIVIRDNRNYFSGTEFEKIVAALLDGGYASEKIYLLSAEEEQEFAQTFLECKNFFENVFIVSPSSALPEIRAKVCELLKVEKTDTDVVHVGQKSFFFFKSGRAGEDIAREETVPYLDAKYGVRHGKVVLRAFGVPEQTQKKLRENTVAAGKGAFVCTVSENDGDFRFEILYDDKTSKMLVDEATRKAAESLQEYLYAVEDIPLNVLVVELLKLRGLKLSMAESFTGGGVAQKIVEVSGASAVLFESVVAYDNGSKRKRLGVSRQTLDTQGAVSDETAYEMATGLLSTGDCSVALATTGIAGPNSDGSRKPVGLCYIAVGTQESVYVYKYILKGDRQAITRRAINQALFLLYKQIK</sequence>
<dbReference type="Gene3D" id="3.90.950.20">
    <property type="entry name" value="CinA-like"/>
    <property type="match status" value="1"/>
</dbReference>